<dbReference type="Proteomes" id="UP000554766">
    <property type="component" value="Unassembled WGS sequence"/>
</dbReference>
<accession>A0A7L4P8W2</accession>
<keyword evidence="3" id="KW-1185">Reference proteome</keyword>
<keyword evidence="1" id="KW-0812">Transmembrane</keyword>
<evidence type="ECO:0000313" key="3">
    <source>
        <dbReference type="Proteomes" id="UP000554766"/>
    </source>
</evidence>
<dbReference type="RefSeq" id="WP_011900386.1">
    <property type="nucleotide sequence ID" value="NZ_JAAVJF010000001.1"/>
</dbReference>
<dbReference type="OMA" id="WDNPFNL"/>
<keyword evidence="1" id="KW-1133">Transmembrane helix</keyword>
<comment type="caution">
    <text evidence="2">The sequence shown here is derived from an EMBL/GenBank/DDBJ whole genome shotgun (WGS) entry which is preliminary data.</text>
</comment>
<evidence type="ECO:0000313" key="2">
    <source>
        <dbReference type="EMBL" id="NYR14580.1"/>
    </source>
</evidence>
<dbReference type="AlphaFoldDB" id="A0A7L4P8W2"/>
<dbReference type="EMBL" id="JAAVJF010000001">
    <property type="protein sequence ID" value="NYR14580.1"/>
    <property type="molecule type" value="Genomic_DNA"/>
</dbReference>
<gene>
    <name evidence="2" type="ORF">HC235_01045</name>
</gene>
<dbReference type="GeneID" id="5055977"/>
<sequence>MDPLTALLAIMVFIAAWYTAAGLIFRKVNPKVAGSCGCRVVKFAGDPSSLYVDLECPEGKVGVFIRRAPWDNPFNLMFFYAVGRSTYVVTRFAAPLDLGVMDAARRGKGKRVGSFYVVNTSTPKEVLQQLLSWGEEVGTWRISTSGRAVQLMWRGNNCKKAVEATRSLMERFHHLLKNNTYID</sequence>
<protein>
    <submittedName>
        <fullName evidence="2">Uncharacterized protein</fullName>
    </submittedName>
</protein>
<feature type="transmembrane region" description="Helical" evidence="1">
    <location>
        <begin position="6"/>
        <end position="25"/>
    </location>
</feature>
<keyword evidence="1" id="KW-0472">Membrane</keyword>
<organism evidence="2 3">
    <name type="scientific">Pyrobaculum arsenaticum</name>
    <dbReference type="NCBI Taxonomy" id="121277"/>
    <lineage>
        <taxon>Archaea</taxon>
        <taxon>Thermoproteota</taxon>
        <taxon>Thermoprotei</taxon>
        <taxon>Thermoproteales</taxon>
        <taxon>Thermoproteaceae</taxon>
        <taxon>Pyrobaculum</taxon>
    </lineage>
</organism>
<proteinExistence type="predicted"/>
<evidence type="ECO:0000256" key="1">
    <source>
        <dbReference type="SAM" id="Phobius"/>
    </source>
</evidence>
<name>A0A7L4P8W2_9CREN</name>
<reference evidence="2 3" key="1">
    <citation type="journal article" date="2020" name="Nat. Commun.">
        <title>The structures of two archaeal type IV pili illuminate evolutionary relationships.</title>
        <authorList>
            <person name="Wang F."/>
            <person name="Baquero D.P."/>
            <person name="Su Z."/>
            <person name="Beltran L.C."/>
            <person name="Prangishvili D."/>
            <person name="Krupovic M."/>
            <person name="Egelman E.H."/>
        </authorList>
    </citation>
    <scope>NUCLEOTIDE SEQUENCE [LARGE SCALE GENOMIC DNA]</scope>
    <source>
        <strain evidence="2 3">2GA</strain>
    </source>
</reference>